<evidence type="ECO:0000313" key="10">
    <source>
        <dbReference type="EMBL" id="HEW64015.1"/>
    </source>
</evidence>
<evidence type="ECO:0000256" key="6">
    <source>
        <dbReference type="ARBA" id="ARBA00022989"/>
    </source>
</evidence>
<keyword evidence="7 9" id="KW-0406">Ion transport</keyword>
<feature type="transmembrane region" description="Helical" evidence="9">
    <location>
        <begin position="452"/>
        <end position="476"/>
    </location>
</feature>
<evidence type="ECO:0000256" key="2">
    <source>
        <dbReference type="ARBA" id="ARBA00022448"/>
    </source>
</evidence>
<organism evidence="11 12">
    <name type="scientific">Fervidicoccus fontis</name>
    <dbReference type="NCBI Taxonomy" id="683846"/>
    <lineage>
        <taxon>Archaea</taxon>
        <taxon>Thermoproteota</taxon>
        <taxon>Thermoprotei</taxon>
        <taxon>Fervidicoccales</taxon>
        <taxon>Fervidicoccaceae</taxon>
        <taxon>Fervidicoccus</taxon>
    </lineage>
</organism>
<feature type="transmembrane region" description="Helical" evidence="9">
    <location>
        <begin position="738"/>
        <end position="759"/>
    </location>
</feature>
<dbReference type="Proteomes" id="UP000886076">
    <property type="component" value="Unassembled WGS sequence"/>
</dbReference>
<comment type="subcellular location">
    <subcellularLocation>
        <location evidence="9">Cell membrane</location>
        <topology evidence="9">Multi-pass membrane protein</topology>
    </subcellularLocation>
    <subcellularLocation>
        <location evidence="1">Endomembrane system</location>
        <topology evidence="1">Multi-pass membrane protein</topology>
    </subcellularLocation>
</comment>
<comment type="caution">
    <text evidence="9">Lacks conserved residue(s) required for the propagation of feature annotation.</text>
</comment>
<evidence type="ECO:0000256" key="8">
    <source>
        <dbReference type="ARBA" id="ARBA00023136"/>
    </source>
</evidence>
<dbReference type="EC" id="7.1.3.1" evidence="9"/>
<dbReference type="AlphaFoldDB" id="A0A2J6N2W4"/>
<comment type="similarity">
    <text evidence="9">Belongs to the H(+)-translocating pyrophosphatase (TC 3.A.10) family. K(+)-insensitive subfamily.</text>
</comment>
<keyword evidence="5 9" id="KW-1278">Translocase</keyword>
<dbReference type="PANTHER" id="PTHR31998">
    <property type="entry name" value="K(+)-INSENSITIVE PYROPHOSPHATE-ENERGIZED PROTON PUMP"/>
    <property type="match status" value="1"/>
</dbReference>
<keyword evidence="6 9" id="KW-1133">Transmembrane helix</keyword>
<dbReference type="PIRSF" id="PIRSF001265">
    <property type="entry name" value="H+-PPase"/>
    <property type="match status" value="1"/>
</dbReference>
<evidence type="ECO:0000313" key="11">
    <source>
        <dbReference type="EMBL" id="PMB75685.1"/>
    </source>
</evidence>
<feature type="transmembrane region" description="Helical" evidence="9">
    <location>
        <begin position="411"/>
        <end position="432"/>
    </location>
</feature>
<proteinExistence type="inferred from homology"/>
<keyword evidence="10" id="KW-0378">Hydrolase</keyword>
<feature type="transmembrane region" description="Helical" evidence="9">
    <location>
        <begin position="6"/>
        <end position="27"/>
    </location>
</feature>
<dbReference type="GO" id="GO:0000287">
    <property type="term" value="F:magnesium ion binding"/>
    <property type="evidence" value="ECO:0007669"/>
    <property type="project" value="UniProtKB-UniRule"/>
</dbReference>
<keyword evidence="8 9" id="KW-0472">Membrane</keyword>
<dbReference type="InterPro" id="IPR004131">
    <property type="entry name" value="PPase-energised_H-pump"/>
</dbReference>
<feature type="transmembrane region" description="Helical" evidence="9">
    <location>
        <begin position="659"/>
        <end position="690"/>
    </location>
</feature>
<evidence type="ECO:0000256" key="3">
    <source>
        <dbReference type="ARBA" id="ARBA00022692"/>
    </source>
</evidence>
<feature type="transmembrane region" description="Helical" evidence="9">
    <location>
        <begin position="140"/>
        <end position="170"/>
    </location>
</feature>
<dbReference type="GO" id="GO:0009678">
    <property type="term" value="F:diphosphate hydrolysis-driven proton transmembrane transporter activity"/>
    <property type="evidence" value="ECO:0007669"/>
    <property type="project" value="UniProtKB-UniRule"/>
</dbReference>
<feature type="transmembrane region" description="Helical" evidence="9">
    <location>
        <begin position="182"/>
        <end position="203"/>
    </location>
</feature>
<dbReference type="EMBL" id="DSFH01000046">
    <property type="protein sequence ID" value="HEW64015.1"/>
    <property type="molecule type" value="Genomic_DNA"/>
</dbReference>
<comment type="caution">
    <text evidence="11">The sequence shown here is derived from an EMBL/GenBank/DDBJ whole genome shotgun (WGS) entry which is preliminary data.</text>
</comment>
<dbReference type="GO" id="GO:0005886">
    <property type="term" value="C:plasma membrane"/>
    <property type="evidence" value="ECO:0007669"/>
    <property type="project" value="UniProtKB-SubCell"/>
</dbReference>
<reference evidence="10" key="2">
    <citation type="journal article" date="2020" name="mSystems">
        <title>Genome- and Community-Level Interaction Insights into Carbon Utilization and Element Cycling Functions of Hydrothermarchaeota in Hydrothermal Sediment.</title>
        <authorList>
            <person name="Zhou Z."/>
            <person name="Liu Y."/>
            <person name="Xu W."/>
            <person name="Pan J."/>
            <person name="Luo Z.H."/>
            <person name="Li M."/>
        </authorList>
    </citation>
    <scope>NUCLEOTIDE SEQUENCE [LARGE SCALE GENOMIC DNA]</scope>
    <source>
        <strain evidence="10">SpSt-1261</strain>
    </source>
</reference>
<gene>
    <name evidence="9" type="primary">hppA</name>
    <name evidence="11" type="ORF">C0188_02175</name>
    <name evidence="10" type="ORF">ENO39_03045</name>
</gene>
<evidence type="ECO:0000256" key="4">
    <source>
        <dbReference type="ARBA" id="ARBA00022842"/>
    </source>
</evidence>
<feature type="transmembrane region" description="Helical" evidence="9">
    <location>
        <begin position="580"/>
        <end position="599"/>
    </location>
</feature>
<dbReference type="HAMAP" id="MF_01129">
    <property type="entry name" value="PPase_energized_pump"/>
    <property type="match status" value="1"/>
</dbReference>
<reference evidence="11 12" key="1">
    <citation type="submission" date="2018-01" db="EMBL/GenBank/DDBJ databases">
        <title>Metagenomic assembled genomes from two thermal pools in the Uzon Caldera, Kamchatka, Russia.</title>
        <authorList>
            <person name="Wilkins L."/>
            <person name="Ettinger C."/>
        </authorList>
    </citation>
    <scope>NUCLEOTIDE SEQUENCE [LARGE SCALE GENOMIC DNA]</scope>
    <source>
        <strain evidence="11">ZAV-06</strain>
    </source>
</reference>
<comment type="subunit">
    <text evidence="9">Homodimer.</text>
</comment>
<comment type="cofactor">
    <cofactor evidence="9">
        <name>Mg(2+)</name>
        <dbReference type="ChEBI" id="CHEBI:18420"/>
    </cofactor>
</comment>
<feature type="site" description="Determinant of potassium independence" evidence="9">
    <location>
        <position position="514"/>
    </location>
</feature>
<dbReference type="NCBIfam" id="NF001960">
    <property type="entry name" value="PRK00733.3-5"/>
    <property type="match status" value="1"/>
</dbReference>
<protein>
    <recommendedName>
        <fullName evidence="9">K(+)-insensitive pyrophosphate-energized proton pump</fullName>
        <ecNumber evidence="9">7.1.3.1</ecNumber>
    </recommendedName>
    <alternativeName>
        <fullName evidence="9">Membrane-bound proton-translocating pyrophosphatase</fullName>
    </alternativeName>
    <alternativeName>
        <fullName evidence="9">Pyrophosphate-energized inorganic pyrophosphatase</fullName>
        <shortName evidence="9">H(+)-PPase</shortName>
    </alternativeName>
</protein>
<dbReference type="RefSeq" id="WP_272985340.1">
    <property type="nucleotide sequence ID" value="NZ_DSFH01000046.1"/>
</dbReference>
<comment type="function">
    <text evidence="9">Proton pump that utilizes the energy of pyrophosphate hydrolysis as the driving force for proton movement across the membrane. Generates a proton motive force.</text>
</comment>
<keyword evidence="2 9" id="KW-0813">Transport</keyword>
<feature type="transmembrane region" description="Helical" evidence="9">
    <location>
        <begin position="292"/>
        <end position="315"/>
    </location>
</feature>
<evidence type="ECO:0000256" key="7">
    <source>
        <dbReference type="ARBA" id="ARBA00023065"/>
    </source>
</evidence>
<evidence type="ECO:0000256" key="9">
    <source>
        <dbReference type="HAMAP-Rule" id="MF_01129"/>
    </source>
</evidence>
<keyword evidence="3 9" id="KW-0812">Transmembrane</keyword>
<dbReference type="GO" id="GO:0012505">
    <property type="term" value="C:endomembrane system"/>
    <property type="evidence" value="ECO:0007669"/>
    <property type="project" value="UniProtKB-SubCell"/>
</dbReference>
<dbReference type="Pfam" id="PF03030">
    <property type="entry name" value="H_PPase"/>
    <property type="match status" value="1"/>
</dbReference>
<sequence>MKVLFVYVGLIAGLLGIISALYIYNWIGRQPTGTEKMVEIWKSIREGASAYMKRQLKTIIVFSFIMAVIAGISVYIGYDVKLLPQHPEMRSEVISESILIAVSVVLGSASSVTAAFLSMDASTKANVRTTEAARRGTWEALRTAVLGGSVLGFLVPSMSVFMLSLLYLVYSFFVGGSNPLSIRIVLDSLAGFAFGASLSALFAQVGGGIYTKAADMGADLVGKVEAGIPEDDPRNPAVIADQVGDNVGDCAGRGADIFESITAELLGSMIVGWAVYFILINAGTSQDTAIKFMLLPLLIGAVKIISTIPGVVTAASQKKFNDPIEPMRNGVIVTAVVALIGFAIVYILFFRQYWGYLLSESLIGIISAVIIVLATNYYTGRESKAVVEIAQVSQSSSALTILKGLTIGMRATFVPIIVISSALLIAFMIGMHMPLPSTSNSLAIAGIPIEKFLYGIFGTALATLGMLSLSGIIMTLDGAGPISDNAGGIAEMSGLEEEVRNRLDPLDVLGNVTKALTKGFAMGSASLAALLLFQAFVQDYVARDPSVIQLVSGIAQINMQNFLVIMQQFINRLVLIRPDIMLSFLIGAMIPYLFSSFALDAVTRAAWMMVEEVRRQFKERPGILEWKEKPDYYRAVDISTQYAIRNMISPALTVILPPLVIGILFGGAAVGALVVGATASAVTLAILMMWGGAAWDNAKKYIEAGHFGGKKSPAHAAAVVGDTVGDPLKDTAGPSLHIVIKLLNTISLVFIPIYMIWLLSSVLP</sequence>
<name>A0A2J6N2W4_9CREN</name>
<dbReference type="EMBL" id="PNIM01000008">
    <property type="protein sequence ID" value="PMB75685.1"/>
    <property type="molecule type" value="Genomic_DNA"/>
</dbReference>
<feature type="transmembrane region" description="Helical" evidence="9">
    <location>
        <begin position="353"/>
        <end position="374"/>
    </location>
</feature>
<accession>A0A2J6N2W4</accession>
<keyword evidence="4 9" id="KW-0460">Magnesium</keyword>
<evidence type="ECO:0000256" key="1">
    <source>
        <dbReference type="ARBA" id="ARBA00004127"/>
    </source>
</evidence>
<feature type="transmembrane region" description="Helical" evidence="9">
    <location>
        <begin position="261"/>
        <end position="280"/>
    </location>
</feature>
<evidence type="ECO:0000313" key="12">
    <source>
        <dbReference type="Proteomes" id="UP000237153"/>
    </source>
</evidence>
<comment type="catalytic activity">
    <reaction evidence="9">
        <text>diphosphate + H2O + H(+)(in) = 2 phosphate + 2 H(+)(out)</text>
        <dbReference type="Rhea" id="RHEA:13973"/>
        <dbReference type="ChEBI" id="CHEBI:15377"/>
        <dbReference type="ChEBI" id="CHEBI:15378"/>
        <dbReference type="ChEBI" id="CHEBI:33019"/>
        <dbReference type="ChEBI" id="CHEBI:43474"/>
        <dbReference type="EC" id="7.1.3.1"/>
    </reaction>
</comment>
<keyword evidence="9" id="KW-0375">Hydrogen ion transport</keyword>
<feature type="transmembrane region" description="Helical" evidence="9">
    <location>
        <begin position="59"/>
        <end position="78"/>
    </location>
</feature>
<feature type="transmembrane region" description="Helical" evidence="9">
    <location>
        <begin position="98"/>
        <end position="119"/>
    </location>
</feature>
<dbReference type="GO" id="GO:0004427">
    <property type="term" value="F:inorganic diphosphate phosphatase activity"/>
    <property type="evidence" value="ECO:0007669"/>
    <property type="project" value="UniProtKB-UniRule"/>
</dbReference>
<evidence type="ECO:0000256" key="5">
    <source>
        <dbReference type="ARBA" id="ARBA00022967"/>
    </source>
</evidence>
<feature type="transmembrane region" description="Helical" evidence="9">
    <location>
        <begin position="327"/>
        <end position="347"/>
    </location>
</feature>
<dbReference type="Proteomes" id="UP000237153">
    <property type="component" value="Unassembled WGS sequence"/>
</dbReference>
<dbReference type="NCBIfam" id="TIGR01104">
    <property type="entry name" value="V_PPase"/>
    <property type="match status" value="1"/>
</dbReference>
<keyword evidence="9" id="KW-1003">Cell membrane</keyword>